<dbReference type="PANTHER" id="PTHR36181:SF2">
    <property type="entry name" value="INTRON-ENCODED ENDONUCLEASE AI3-RELATED"/>
    <property type="match status" value="1"/>
</dbReference>
<evidence type="ECO:0000313" key="3">
    <source>
        <dbReference type="Proteomes" id="UP000177947"/>
    </source>
</evidence>
<dbReference type="Gene3D" id="3.10.28.10">
    <property type="entry name" value="Homing endonucleases"/>
    <property type="match status" value="1"/>
</dbReference>
<dbReference type="EMBL" id="MEYQ01000042">
    <property type="protein sequence ID" value="OGD38521.1"/>
    <property type="molecule type" value="Genomic_DNA"/>
</dbReference>
<dbReference type="InterPro" id="IPR051289">
    <property type="entry name" value="LAGLIDADG_Endonuclease"/>
</dbReference>
<evidence type="ECO:0000313" key="2">
    <source>
        <dbReference type="EMBL" id="OGD38521.1"/>
    </source>
</evidence>
<dbReference type="Pfam" id="PF00961">
    <property type="entry name" value="LAGLIDADG_1"/>
    <property type="match status" value="1"/>
</dbReference>
<dbReference type="SUPFAM" id="SSF55608">
    <property type="entry name" value="Homing endonucleases"/>
    <property type="match status" value="1"/>
</dbReference>
<proteinExistence type="predicted"/>
<comment type="caution">
    <text evidence="2">The sequence shown here is derived from an EMBL/GenBank/DDBJ whole genome shotgun (WGS) entry which is preliminary data.</text>
</comment>
<sequence>MEQKWLKSIPQNIGWYLAGFADGEGSFNVSLTKRDNYRHGWQITPSFNVSQRDNTVLFLLKKHLECGRLKRRRDGVWIFVIENPKMITEKVLPFFGKFHLLSSKSKTNFSIFSQIVDLIGRGEHLTDEGLEKIMRLRERLNEGKGRKRKYNLSDVINS</sequence>
<dbReference type="GO" id="GO:0004519">
    <property type="term" value="F:endonuclease activity"/>
    <property type="evidence" value="ECO:0007669"/>
    <property type="project" value="InterPro"/>
</dbReference>
<evidence type="ECO:0000259" key="1">
    <source>
        <dbReference type="Pfam" id="PF00961"/>
    </source>
</evidence>
<dbReference type="AlphaFoldDB" id="A0A1F5C6N8"/>
<feature type="domain" description="Homing endonuclease LAGLIDADG" evidence="1">
    <location>
        <begin position="17"/>
        <end position="107"/>
    </location>
</feature>
<reference evidence="2 3" key="1">
    <citation type="journal article" date="2016" name="Nat. Commun.">
        <title>Thousands of microbial genomes shed light on interconnected biogeochemical processes in an aquifer system.</title>
        <authorList>
            <person name="Anantharaman K."/>
            <person name="Brown C.T."/>
            <person name="Hug L.A."/>
            <person name="Sharon I."/>
            <person name="Castelle C.J."/>
            <person name="Probst A.J."/>
            <person name="Thomas B.C."/>
            <person name="Singh A."/>
            <person name="Wilkins M.J."/>
            <person name="Karaoz U."/>
            <person name="Brodie E.L."/>
            <person name="Williams K.H."/>
            <person name="Hubbard S.S."/>
            <person name="Banfield J.F."/>
        </authorList>
    </citation>
    <scope>NUCLEOTIDE SEQUENCE [LARGE SCALE GENOMIC DNA]</scope>
</reference>
<dbReference type="InterPro" id="IPR027434">
    <property type="entry name" value="Homing_endonucl"/>
</dbReference>
<protein>
    <recommendedName>
        <fullName evidence="1">Homing endonuclease LAGLIDADG domain-containing protein</fullName>
    </recommendedName>
</protein>
<dbReference type="Proteomes" id="UP000177947">
    <property type="component" value="Unassembled WGS sequence"/>
</dbReference>
<accession>A0A1F5C6N8</accession>
<name>A0A1F5C6N8_9BACT</name>
<gene>
    <name evidence="2" type="ORF">A2907_01655</name>
</gene>
<dbReference type="InterPro" id="IPR004860">
    <property type="entry name" value="LAGLIDADG_dom"/>
</dbReference>
<dbReference type="PANTHER" id="PTHR36181">
    <property type="entry name" value="INTRON-ENCODED ENDONUCLEASE AI3-RELATED"/>
    <property type="match status" value="1"/>
</dbReference>
<organism evidence="2 3">
    <name type="scientific">Candidatus Azambacteria bacterium RIFCSPLOWO2_01_FULL_37_9</name>
    <dbReference type="NCBI Taxonomy" id="1797297"/>
    <lineage>
        <taxon>Bacteria</taxon>
        <taxon>Candidatus Azamiibacteriota</taxon>
    </lineage>
</organism>